<dbReference type="PhylomeDB" id="B4JX58"/>
<evidence type="ECO:0000313" key="4">
    <source>
        <dbReference type="Proteomes" id="UP000001070"/>
    </source>
</evidence>
<comment type="similarity">
    <text evidence="1">Belongs to the ClpA/ClpB family. Torsin subfamily.</text>
</comment>
<dbReference type="KEGG" id="dgr:6569329"/>
<dbReference type="FunCoup" id="B4JX58">
    <property type="interactions" value="1133"/>
</dbReference>
<evidence type="ECO:0000313" key="3">
    <source>
        <dbReference type="EMBL" id="EDV95334.1"/>
    </source>
</evidence>
<dbReference type="AlphaFoldDB" id="B4JX58"/>
<dbReference type="OMA" id="ECCDDRS"/>
<keyword evidence="4" id="KW-1185">Reference proteome</keyword>
<dbReference type="GO" id="GO:0016887">
    <property type="term" value="F:ATP hydrolysis activity"/>
    <property type="evidence" value="ECO:0007669"/>
    <property type="project" value="InterPro"/>
</dbReference>
<dbReference type="SUPFAM" id="SSF52540">
    <property type="entry name" value="P-loop containing nucleoside triphosphate hydrolases"/>
    <property type="match status" value="1"/>
</dbReference>
<dbReference type="InterPro" id="IPR049337">
    <property type="entry name" value="TOR1A_C"/>
</dbReference>
<dbReference type="Gene3D" id="3.40.50.300">
    <property type="entry name" value="P-loop containing nucleotide triphosphate hydrolases"/>
    <property type="match status" value="1"/>
</dbReference>
<dbReference type="InterPro" id="IPR001270">
    <property type="entry name" value="ClpA/B"/>
</dbReference>
<dbReference type="Proteomes" id="UP000001070">
    <property type="component" value="Unassembled WGS sequence"/>
</dbReference>
<dbReference type="STRING" id="7222.B4JX58"/>
<dbReference type="OrthoDB" id="19623at2759"/>
<dbReference type="PANTHER" id="PTHR10760:SF2">
    <property type="entry name" value="LD13476P-RELATED"/>
    <property type="match status" value="1"/>
</dbReference>
<dbReference type="GO" id="GO:0071218">
    <property type="term" value="P:cellular response to misfolded protein"/>
    <property type="evidence" value="ECO:0007669"/>
    <property type="project" value="TreeGrafter"/>
</dbReference>
<dbReference type="GO" id="GO:0005737">
    <property type="term" value="C:cytoplasm"/>
    <property type="evidence" value="ECO:0007669"/>
    <property type="project" value="UniProtKB-ARBA"/>
</dbReference>
<sequence>MNKLHHSLSTTLFGQHMVSQHVLPALVAHLKSNSPSRKSLVMSFHGTPGTGKSFVADQIAEALYLEGTKSKFFHKYFGRADFAHPARVHEYKERINKEVRESIRDCPRSLFIFDEVDKMPIGVFDTLTSLVDYAGNGGDIDYTKAIFIFLSNTAGIRISDHLADLMKKGTRRENTRLSDFEEMLTKSAYNMHGGLQKTHMIDAHVIDHYIPFLALEKTHVVQCVKAEFKRWDIDPKPDAVNNVVNSAVIYDPKHSMFATSGCKTIEKKVAIVANERRT</sequence>
<dbReference type="InParanoid" id="B4JX58"/>
<dbReference type="InterPro" id="IPR010448">
    <property type="entry name" value="Torsin"/>
</dbReference>
<proteinExistence type="inferred from homology"/>
<dbReference type="Pfam" id="PF21376">
    <property type="entry name" value="TOR1A_C"/>
    <property type="match status" value="1"/>
</dbReference>
<gene>
    <name evidence="3" type="primary">Dgri\GH17629</name>
    <name evidence="3" type="ORF">Dgri_GH17629</name>
</gene>
<name>B4JX58_DROGR</name>
<protein>
    <submittedName>
        <fullName evidence="3">GH17629</fullName>
    </submittedName>
</protein>
<dbReference type="PANTHER" id="PTHR10760">
    <property type="entry name" value="TORSIN"/>
    <property type="match status" value="1"/>
</dbReference>
<accession>B4JX58</accession>
<organism evidence="4">
    <name type="scientific">Drosophila grimshawi</name>
    <name type="common">Hawaiian fruit fly</name>
    <name type="synonym">Idiomyia grimshawi</name>
    <dbReference type="NCBI Taxonomy" id="7222"/>
    <lineage>
        <taxon>Eukaryota</taxon>
        <taxon>Metazoa</taxon>
        <taxon>Ecdysozoa</taxon>
        <taxon>Arthropoda</taxon>
        <taxon>Hexapoda</taxon>
        <taxon>Insecta</taxon>
        <taxon>Pterygota</taxon>
        <taxon>Neoptera</taxon>
        <taxon>Endopterygota</taxon>
        <taxon>Diptera</taxon>
        <taxon>Brachycera</taxon>
        <taxon>Muscomorpha</taxon>
        <taxon>Ephydroidea</taxon>
        <taxon>Drosophilidae</taxon>
        <taxon>Drosophila</taxon>
        <taxon>Hawaiian Drosophila</taxon>
    </lineage>
</organism>
<dbReference type="InterPro" id="IPR027417">
    <property type="entry name" value="P-loop_NTPase"/>
</dbReference>
<dbReference type="SMR" id="B4JX58"/>
<dbReference type="eggNOG" id="KOG2170">
    <property type="taxonomic scope" value="Eukaryota"/>
</dbReference>
<dbReference type="HOGENOM" id="CLU_053537_0_0_1"/>
<feature type="domain" description="Torsin-1A C-terminal" evidence="2">
    <location>
        <begin position="215"/>
        <end position="269"/>
    </location>
</feature>
<reference evidence="3 4" key="1">
    <citation type="journal article" date="2007" name="Nature">
        <title>Evolution of genes and genomes on the Drosophila phylogeny.</title>
        <authorList>
            <consortium name="Drosophila 12 Genomes Consortium"/>
            <person name="Clark A.G."/>
            <person name="Eisen M.B."/>
            <person name="Smith D.R."/>
            <person name="Bergman C.M."/>
            <person name="Oliver B."/>
            <person name="Markow T.A."/>
            <person name="Kaufman T.C."/>
            <person name="Kellis M."/>
            <person name="Gelbart W."/>
            <person name="Iyer V.N."/>
            <person name="Pollard D.A."/>
            <person name="Sackton T.B."/>
            <person name="Larracuente A.M."/>
            <person name="Singh N.D."/>
            <person name="Abad J.P."/>
            <person name="Abt D.N."/>
            <person name="Adryan B."/>
            <person name="Aguade M."/>
            <person name="Akashi H."/>
            <person name="Anderson W.W."/>
            <person name="Aquadro C.F."/>
            <person name="Ardell D.H."/>
            <person name="Arguello R."/>
            <person name="Artieri C.G."/>
            <person name="Barbash D.A."/>
            <person name="Barker D."/>
            <person name="Barsanti P."/>
            <person name="Batterham P."/>
            <person name="Batzoglou S."/>
            <person name="Begun D."/>
            <person name="Bhutkar A."/>
            <person name="Blanco E."/>
            <person name="Bosak S.A."/>
            <person name="Bradley R.K."/>
            <person name="Brand A.D."/>
            <person name="Brent M.R."/>
            <person name="Brooks A.N."/>
            <person name="Brown R.H."/>
            <person name="Butlin R.K."/>
            <person name="Caggese C."/>
            <person name="Calvi B.R."/>
            <person name="Bernardo de Carvalho A."/>
            <person name="Caspi A."/>
            <person name="Castrezana S."/>
            <person name="Celniker S.E."/>
            <person name="Chang J.L."/>
            <person name="Chapple C."/>
            <person name="Chatterji S."/>
            <person name="Chinwalla A."/>
            <person name="Civetta A."/>
            <person name="Clifton S.W."/>
            <person name="Comeron J.M."/>
            <person name="Costello J.C."/>
            <person name="Coyne J.A."/>
            <person name="Daub J."/>
            <person name="David R.G."/>
            <person name="Delcher A.L."/>
            <person name="Delehaunty K."/>
            <person name="Do C.B."/>
            <person name="Ebling H."/>
            <person name="Edwards K."/>
            <person name="Eickbush T."/>
            <person name="Evans J.D."/>
            <person name="Filipski A."/>
            <person name="Findeiss S."/>
            <person name="Freyhult E."/>
            <person name="Fulton L."/>
            <person name="Fulton R."/>
            <person name="Garcia A.C."/>
            <person name="Gardiner A."/>
            <person name="Garfield D.A."/>
            <person name="Garvin B.E."/>
            <person name="Gibson G."/>
            <person name="Gilbert D."/>
            <person name="Gnerre S."/>
            <person name="Godfrey J."/>
            <person name="Good R."/>
            <person name="Gotea V."/>
            <person name="Gravely B."/>
            <person name="Greenberg A.J."/>
            <person name="Griffiths-Jones S."/>
            <person name="Gross S."/>
            <person name="Guigo R."/>
            <person name="Gustafson E.A."/>
            <person name="Haerty W."/>
            <person name="Hahn M.W."/>
            <person name="Halligan D.L."/>
            <person name="Halpern A.L."/>
            <person name="Halter G.M."/>
            <person name="Han M.V."/>
            <person name="Heger A."/>
            <person name="Hillier L."/>
            <person name="Hinrichs A.S."/>
            <person name="Holmes I."/>
            <person name="Hoskins R.A."/>
            <person name="Hubisz M.J."/>
            <person name="Hultmark D."/>
            <person name="Huntley M.A."/>
            <person name="Jaffe D.B."/>
            <person name="Jagadeeshan S."/>
            <person name="Jeck W.R."/>
            <person name="Johnson J."/>
            <person name="Jones C.D."/>
            <person name="Jordan W.C."/>
            <person name="Karpen G.H."/>
            <person name="Kataoka E."/>
            <person name="Keightley P.D."/>
            <person name="Kheradpour P."/>
            <person name="Kirkness E.F."/>
            <person name="Koerich L.B."/>
            <person name="Kristiansen K."/>
            <person name="Kudrna D."/>
            <person name="Kulathinal R.J."/>
            <person name="Kumar S."/>
            <person name="Kwok R."/>
            <person name="Lander E."/>
            <person name="Langley C.H."/>
            <person name="Lapoint R."/>
            <person name="Lazzaro B.P."/>
            <person name="Lee S.J."/>
            <person name="Levesque L."/>
            <person name="Li R."/>
            <person name="Lin C.F."/>
            <person name="Lin M.F."/>
            <person name="Lindblad-Toh K."/>
            <person name="Llopart A."/>
            <person name="Long M."/>
            <person name="Low L."/>
            <person name="Lozovsky E."/>
            <person name="Lu J."/>
            <person name="Luo M."/>
            <person name="Machado C.A."/>
            <person name="Makalowski W."/>
            <person name="Marzo M."/>
            <person name="Matsuda M."/>
            <person name="Matzkin L."/>
            <person name="McAllister B."/>
            <person name="McBride C.S."/>
            <person name="McKernan B."/>
            <person name="McKernan K."/>
            <person name="Mendez-Lago M."/>
            <person name="Minx P."/>
            <person name="Mollenhauer M.U."/>
            <person name="Montooth K."/>
            <person name="Mount S.M."/>
            <person name="Mu X."/>
            <person name="Myers E."/>
            <person name="Negre B."/>
            <person name="Newfeld S."/>
            <person name="Nielsen R."/>
            <person name="Noor M.A."/>
            <person name="O'Grady P."/>
            <person name="Pachter L."/>
            <person name="Papaceit M."/>
            <person name="Parisi M.J."/>
            <person name="Parisi M."/>
            <person name="Parts L."/>
            <person name="Pedersen J.S."/>
            <person name="Pesole G."/>
            <person name="Phillippy A.M."/>
            <person name="Ponting C.P."/>
            <person name="Pop M."/>
            <person name="Porcelli D."/>
            <person name="Powell J.R."/>
            <person name="Prohaska S."/>
            <person name="Pruitt K."/>
            <person name="Puig M."/>
            <person name="Quesneville H."/>
            <person name="Ram K.R."/>
            <person name="Rand D."/>
            <person name="Rasmussen M.D."/>
            <person name="Reed L.K."/>
            <person name="Reenan R."/>
            <person name="Reily A."/>
            <person name="Remington K.A."/>
            <person name="Rieger T.T."/>
            <person name="Ritchie M.G."/>
            <person name="Robin C."/>
            <person name="Rogers Y.H."/>
            <person name="Rohde C."/>
            <person name="Rozas J."/>
            <person name="Rubenfield M.J."/>
            <person name="Ruiz A."/>
            <person name="Russo S."/>
            <person name="Salzberg S.L."/>
            <person name="Sanchez-Gracia A."/>
            <person name="Saranga D.J."/>
            <person name="Sato H."/>
            <person name="Schaeffer S.W."/>
            <person name="Schatz M.C."/>
            <person name="Schlenke T."/>
            <person name="Schwartz R."/>
            <person name="Segarra C."/>
            <person name="Singh R.S."/>
            <person name="Sirot L."/>
            <person name="Sirota M."/>
            <person name="Sisneros N.B."/>
            <person name="Smith C.D."/>
            <person name="Smith T.F."/>
            <person name="Spieth J."/>
            <person name="Stage D.E."/>
            <person name="Stark A."/>
            <person name="Stephan W."/>
            <person name="Strausberg R.L."/>
            <person name="Strempel S."/>
            <person name="Sturgill D."/>
            <person name="Sutton G."/>
            <person name="Sutton G.G."/>
            <person name="Tao W."/>
            <person name="Teichmann S."/>
            <person name="Tobari Y.N."/>
            <person name="Tomimura Y."/>
            <person name="Tsolas J.M."/>
            <person name="Valente V.L."/>
            <person name="Venter E."/>
            <person name="Venter J.C."/>
            <person name="Vicario S."/>
            <person name="Vieira F.G."/>
            <person name="Vilella A.J."/>
            <person name="Villasante A."/>
            <person name="Walenz B."/>
            <person name="Wang J."/>
            <person name="Wasserman M."/>
            <person name="Watts T."/>
            <person name="Wilson D."/>
            <person name="Wilson R.K."/>
            <person name="Wing R.A."/>
            <person name="Wolfner M.F."/>
            <person name="Wong A."/>
            <person name="Wong G.K."/>
            <person name="Wu C.I."/>
            <person name="Wu G."/>
            <person name="Yamamoto D."/>
            <person name="Yang H.P."/>
            <person name="Yang S.P."/>
            <person name="Yorke J.A."/>
            <person name="Yoshida K."/>
            <person name="Zdobnov E."/>
            <person name="Zhang P."/>
            <person name="Zhang Y."/>
            <person name="Zimin A.V."/>
            <person name="Baldwin J."/>
            <person name="Abdouelleil A."/>
            <person name="Abdulkadir J."/>
            <person name="Abebe A."/>
            <person name="Abera B."/>
            <person name="Abreu J."/>
            <person name="Acer S.C."/>
            <person name="Aftuck L."/>
            <person name="Alexander A."/>
            <person name="An P."/>
            <person name="Anderson E."/>
            <person name="Anderson S."/>
            <person name="Arachi H."/>
            <person name="Azer M."/>
            <person name="Bachantsang P."/>
            <person name="Barry A."/>
            <person name="Bayul T."/>
            <person name="Berlin A."/>
            <person name="Bessette D."/>
            <person name="Bloom T."/>
            <person name="Blye J."/>
            <person name="Boguslavskiy L."/>
            <person name="Bonnet C."/>
            <person name="Boukhgalter B."/>
            <person name="Bourzgui I."/>
            <person name="Brown A."/>
            <person name="Cahill P."/>
            <person name="Channer S."/>
            <person name="Cheshatsang Y."/>
            <person name="Chuda L."/>
            <person name="Citroen M."/>
            <person name="Collymore A."/>
            <person name="Cooke P."/>
            <person name="Costello M."/>
            <person name="D'Aco K."/>
            <person name="Daza R."/>
            <person name="De Haan G."/>
            <person name="DeGray S."/>
            <person name="DeMaso C."/>
            <person name="Dhargay N."/>
            <person name="Dooley K."/>
            <person name="Dooley E."/>
            <person name="Doricent M."/>
            <person name="Dorje P."/>
            <person name="Dorjee K."/>
            <person name="Dupes A."/>
            <person name="Elong R."/>
            <person name="Falk J."/>
            <person name="Farina A."/>
            <person name="Faro S."/>
            <person name="Ferguson D."/>
            <person name="Fisher S."/>
            <person name="Foley C.D."/>
            <person name="Franke A."/>
            <person name="Friedrich D."/>
            <person name="Gadbois L."/>
            <person name="Gearin G."/>
            <person name="Gearin C.R."/>
            <person name="Giannoukos G."/>
            <person name="Goode T."/>
            <person name="Graham J."/>
            <person name="Grandbois E."/>
            <person name="Grewal S."/>
            <person name="Gyaltsen K."/>
            <person name="Hafez N."/>
            <person name="Hagos B."/>
            <person name="Hall J."/>
            <person name="Henson C."/>
            <person name="Hollinger A."/>
            <person name="Honan T."/>
            <person name="Huard M.D."/>
            <person name="Hughes L."/>
            <person name="Hurhula B."/>
            <person name="Husby M.E."/>
            <person name="Kamat A."/>
            <person name="Kanga B."/>
            <person name="Kashin S."/>
            <person name="Khazanovich D."/>
            <person name="Kisner P."/>
            <person name="Lance K."/>
            <person name="Lara M."/>
            <person name="Lee W."/>
            <person name="Lennon N."/>
            <person name="Letendre F."/>
            <person name="LeVine R."/>
            <person name="Lipovsky A."/>
            <person name="Liu X."/>
            <person name="Liu J."/>
            <person name="Liu S."/>
            <person name="Lokyitsang T."/>
            <person name="Lokyitsang Y."/>
            <person name="Lubonja R."/>
            <person name="Lui A."/>
            <person name="MacDonald P."/>
            <person name="Magnisalis V."/>
            <person name="Maru K."/>
            <person name="Matthews C."/>
            <person name="McCusker W."/>
            <person name="McDonough S."/>
            <person name="Mehta T."/>
            <person name="Meldrim J."/>
            <person name="Meneus L."/>
            <person name="Mihai O."/>
            <person name="Mihalev A."/>
            <person name="Mihova T."/>
            <person name="Mittelman R."/>
            <person name="Mlenga V."/>
            <person name="Montmayeur A."/>
            <person name="Mulrain L."/>
            <person name="Navidi A."/>
            <person name="Naylor J."/>
            <person name="Negash T."/>
            <person name="Nguyen T."/>
            <person name="Nguyen N."/>
            <person name="Nicol R."/>
            <person name="Norbu C."/>
            <person name="Norbu N."/>
            <person name="Novod N."/>
            <person name="O'Neill B."/>
            <person name="Osman S."/>
            <person name="Markiewicz E."/>
            <person name="Oyono O.L."/>
            <person name="Patti C."/>
            <person name="Phunkhang P."/>
            <person name="Pierre F."/>
            <person name="Priest M."/>
            <person name="Raghuraman S."/>
            <person name="Rege F."/>
            <person name="Reyes R."/>
            <person name="Rise C."/>
            <person name="Rogov P."/>
            <person name="Ross K."/>
            <person name="Ryan E."/>
            <person name="Settipalli S."/>
            <person name="Shea T."/>
            <person name="Sherpa N."/>
            <person name="Shi L."/>
            <person name="Shih D."/>
            <person name="Sparrow T."/>
            <person name="Spaulding J."/>
            <person name="Stalker J."/>
            <person name="Stange-Thomann N."/>
            <person name="Stavropoulos S."/>
            <person name="Stone C."/>
            <person name="Strader C."/>
            <person name="Tesfaye S."/>
            <person name="Thomson T."/>
            <person name="Thoulutsang Y."/>
            <person name="Thoulutsang D."/>
            <person name="Topham K."/>
            <person name="Topping I."/>
            <person name="Tsamla T."/>
            <person name="Vassiliev H."/>
            <person name="Vo A."/>
            <person name="Wangchuk T."/>
            <person name="Wangdi T."/>
            <person name="Weiand M."/>
            <person name="Wilkinson J."/>
            <person name="Wilson A."/>
            <person name="Yadav S."/>
            <person name="Young G."/>
            <person name="Yu Q."/>
            <person name="Zembek L."/>
            <person name="Zhong D."/>
            <person name="Zimmer A."/>
            <person name="Zwirko Z."/>
            <person name="Jaffe D.B."/>
            <person name="Alvarez P."/>
            <person name="Brockman W."/>
            <person name="Butler J."/>
            <person name="Chin C."/>
            <person name="Gnerre S."/>
            <person name="Grabherr M."/>
            <person name="Kleber M."/>
            <person name="Mauceli E."/>
            <person name="MacCallum I."/>
        </authorList>
    </citation>
    <scope>NUCLEOTIDE SEQUENCE [LARGE SCALE GENOMIC DNA]</scope>
    <source>
        <strain evidence="4">Tucson 15287-2541.00</strain>
    </source>
</reference>
<evidence type="ECO:0000259" key="2">
    <source>
        <dbReference type="Pfam" id="PF21376"/>
    </source>
</evidence>
<dbReference type="Pfam" id="PF06309">
    <property type="entry name" value="Torsin"/>
    <property type="match status" value="1"/>
</dbReference>
<dbReference type="EMBL" id="CH916376">
    <property type="protein sequence ID" value="EDV95334.1"/>
    <property type="molecule type" value="Genomic_DNA"/>
</dbReference>
<dbReference type="PRINTS" id="PR00300">
    <property type="entry name" value="CLPPROTEASEA"/>
</dbReference>
<dbReference type="GO" id="GO:0012505">
    <property type="term" value="C:endomembrane system"/>
    <property type="evidence" value="ECO:0007669"/>
    <property type="project" value="UniProtKB-ARBA"/>
</dbReference>
<dbReference type="GO" id="GO:0005524">
    <property type="term" value="F:ATP binding"/>
    <property type="evidence" value="ECO:0007669"/>
    <property type="project" value="InterPro"/>
</dbReference>
<evidence type="ECO:0000256" key="1">
    <source>
        <dbReference type="ARBA" id="ARBA00006235"/>
    </source>
</evidence>